<feature type="compositionally biased region" description="Basic and acidic residues" evidence="1">
    <location>
        <begin position="9"/>
        <end position="18"/>
    </location>
</feature>
<protein>
    <submittedName>
        <fullName evidence="2">Uncharacterized protein</fullName>
    </submittedName>
</protein>
<evidence type="ECO:0000256" key="1">
    <source>
        <dbReference type="SAM" id="MobiDB-lite"/>
    </source>
</evidence>
<organism evidence="2 3">
    <name type="scientific">Tectimicrobiota bacterium</name>
    <dbReference type="NCBI Taxonomy" id="2528274"/>
    <lineage>
        <taxon>Bacteria</taxon>
        <taxon>Pseudomonadati</taxon>
        <taxon>Nitrospinota/Tectimicrobiota group</taxon>
        <taxon>Candidatus Tectimicrobiota</taxon>
    </lineage>
</organism>
<dbReference type="Proteomes" id="UP000772181">
    <property type="component" value="Unassembled WGS sequence"/>
</dbReference>
<feature type="region of interest" description="Disordered" evidence="1">
    <location>
        <begin position="1"/>
        <end position="22"/>
    </location>
</feature>
<proteinExistence type="predicted"/>
<accession>A0A933GPG5</accession>
<comment type="caution">
    <text evidence="2">The sequence shown here is derived from an EMBL/GenBank/DDBJ whole genome shotgun (WGS) entry which is preliminary data.</text>
</comment>
<gene>
    <name evidence="2" type="ORF">HY730_08785</name>
</gene>
<dbReference type="EMBL" id="JACQWF010000385">
    <property type="protein sequence ID" value="MBI4596454.1"/>
    <property type="molecule type" value="Genomic_DNA"/>
</dbReference>
<sequence length="45" mass="4968">MQPSLGGGEDGKTKRGDGDEIADFGFGIRNEEILRFYAQSQYSIN</sequence>
<dbReference type="AlphaFoldDB" id="A0A933GPG5"/>
<evidence type="ECO:0000313" key="2">
    <source>
        <dbReference type="EMBL" id="MBI4596454.1"/>
    </source>
</evidence>
<evidence type="ECO:0000313" key="3">
    <source>
        <dbReference type="Proteomes" id="UP000772181"/>
    </source>
</evidence>
<reference evidence="2" key="1">
    <citation type="submission" date="2020-07" db="EMBL/GenBank/DDBJ databases">
        <title>Huge and variable diversity of episymbiotic CPR bacteria and DPANN archaea in groundwater ecosystems.</title>
        <authorList>
            <person name="He C.Y."/>
            <person name="Keren R."/>
            <person name="Whittaker M."/>
            <person name="Farag I.F."/>
            <person name="Doudna J."/>
            <person name="Cate J.H.D."/>
            <person name="Banfield J.F."/>
        </authorList>
    </citation>
    <scope>NUCLEOTIDE SEQUENCE</scope>
    <source>
        <strain evidence="2">NC_groundwater_1482_Ag_S-0.65um_47_24</strain>
    </source>
</reference>
<name>A0A933GPG5_UNCTE</name>